<feature type="chain" id="PRO_5045467125" evidence="1">
    <location>
        <begin position="20"/>
        <end position="180"/>
    </location>
</feature>
<evidence type="ECO:0000256" key="1">
    <source>
        <dbReference type="SAM" id="SignalP"/>
    </source>
</evidence>
<dbReference type="GeneID" id="87957759"/>
<keyword evidence="3" id="KW-1185">Reference proteome</keyword>
<name>A0ABZ1D3N9_9TREE</name>
<sequence length="180" mass="19730">MYATAILLLSLSTLGLTCGAALKRDGDQSGSDECHIKITFGPETKYRIDQNDVNAPYIESSDKDAKPLQVTFTRDEIDQQFKHSDFFNVQPVGGFELFCSLTGNKTSTEIAEFNFISVEPFLEGKRSDFAKVECQLAHLRATTSNSTMISSVSGATLPSISTTNPSWVPMIQSSVQSRCI</sequence>
<dbReference type="RefSeq" id="XP_062793389.1">
    <property type="nucleotide sequence ID" value="XM_062937338.1"/>
</dbReference>
<gene>
    <name evidence="2" type="ORF">IL334_005629</name>
</gene>
<feature type="signal peptide" evidence="1">
    <location>
        <begin position="1"/>
        <end position="19"/>
    </location>
</feature>
<organism evidence="2 3">
    <name type="scientific">Kwoniella shivajii</name>
    <dbReference type="NCBI Taxonomy" id="564305"/>
    <lineage>
        <taxon>Eukaryota</taxon>
        <taxon>Fungi</taxon>
        <taxon>Dikarya</taxon>
        <taxon>Basidiomycota</taxon>
        <taxon>Agaricomycotina</taxon>
        <taxon>Tremellomycetes</taxon>
        <taxon>Tremellales</taxon>
        <taxon>Cryptococcaceae</taxon>
        <taxon>Kwoniella</taxon>
    </lineage>
</organism>
<evidence type="ECO:0000313" key="3">
    <source>
        <dbReference type="Proteomes" id="UP001329825"/>
    </source>
</evidence>
<dbReference type="Proteomes" id="UP001329825">
    <property type="component" value="Chromosome 7"/>
</dbReference>
<evidence type="ECO:0000313" key="2">
    <source>
        <dbReference type="EMBL" id="WRT68650.1"/>
    </source>
</evidence>
<proteinExistence type="predicted"/>
<accession>A0ABZ1D3N9</accession>
<keyword evidence="1" id="KW-0732">Signal</keyword>
<protein>
    <submittedName>
        <fullName evidence="2">Uncharacterized protein</fullName>
    </submittedName>
</protein>
<reference evidence="2 3" key="1">
    <citation type="submission" date="2024-01" db="EMBL/GenBank/DDBJ databases">
        <title>Comparative genomics of Cryptococcus and Kwoniella reveals pathogenesis evolution and contrasting modes of karyotype evolution via chromosome fusion or intercentromeric recombination.</title>
        <authorList>
            <person name="Coelho M.A."/>
            <person name="David-Palma M."/>
            <person name="Shea T."/>
            <person name="Bowers K."/>
            <person name="McGinley-Smith S."/>
            <person name="Mohammad A.W."/>
            <person name="Gnirke A."/>
            <person name="Yurkov A.M."/>
            <person name="Nowrousian M."/>
            <person name="Sun S."/>
            <person name="Cuomo C.A."/>
            <person name="Heitman J."/>
        </authorList>
    </citation>
    <scope>NUCLEOTIDE SEQUENCE [LARGE SCALE GENOMIC DNA]</scope>
    <source>
        <strain evidence="2">CBS 11374</strain>
    </source>
</reference>
<dbReference type="EMBL" id="CP141887">
    <property type="protein sequence ID" value="WRT68650.1"/>
    <property type="molecule type" value="Genomic_DNA"/>
</dbReference>